<dbReference type="OrthoDB" id="4481258at2"/>
<evidence type="ECO:0000313" key="10">
    <source>
        <dbReference type="Proteomes" id="UP000315353"/>
    </source>
</evidence>
<dbReference type="STRING" id="28028.CFLV_11725"/>
<comment type="subcellular location">
    <subcellularLocation>
        <location evidence="1">Cell membrane</location>
        <topology evidence="1">Multi-pass membrane protein</topology>
    </subcellularLocation>
</comment>
<gene>
    <name evidence="8" type="ORF">CFL01nite_19160</name>
    <name evidence="7" type="ORF">CFLV_11725</name>
</gene>
<protein>
    <submittedName>
        <fullName evidence="7">Membrane protein</fullName>
    </submittedName>
</protein>
<dbReference type="PANTHER" id="PTHR39087">
    <property type="entry name" value="UPF0104 MEMBRANE PROTEIN MJ1595"/>
    <property type="match status" value="1"/>
</dbReference>
<dbReference type="InterPro" id="IPR022791">
    <property type="entry name" value="L-PG_synthase/AglD"/>
</dbReference>
<evidence type="ECO:0000256" key="3">
    <source>
        <dbReference type="ARBA" id="ARBA00022692"/>
    </source>
</evidence>
<name>A0A1L7CPI8_CORFL</name>
<dbReference type="Proteomes" id="UP000185479">
    <property type="component" value="Chromosome"/>
</dbReference>
<keyword evidence="5 6" id="KW-0472">Membrane</keyword>
<dbReference type="AlphaFoldDB" id="A0A1L7CPI8"/>
<accession>A0A1L7CPI8</accession>
<evidence type="ECO:0000313" key="7">
    <source>
        <dbReference type="EMBL" id="APT87753.1"/>
    </source>
</evidence>
<sequence>MKWLQLIASLVVLAVLGWAFRDELDFLKDGLSTLRHADPWGILVVVLTTAGAITAMSEVMRLLIRSGGVNVPLRETSAVTLASNSWSTTLPAGPAFSAVLTFNVQRGWGCSVMLCGWFFVLSSAISTMWLVMIGLAGVLFLNADMALWSLVSTLLLMLGLSAALFWLTNNPRRVEAWLNHQRLLKGTKREAVIKQVRNLEEVHVNRYEFSRVLVFSLLHRLLDMVSLWACVWAITGDIPALRAGEDQTTTAGIAIAYLTAKLAGSAQVTPAGLGTVEAAIIATLVAMGMTAVDATGAAIIYRLISFAAVTAVGWVVYFLHYARKGMTYAALSRKET</sequence>
<dbReference type="GO" id="GO:0005886">
    <property type="term" value="C:plasma membrane"/>
    <property type="evidence" value="ECO:0007669"/>
    <property type="project" value="UniProtKB-SubCell"/>
</dbReference>
<keyword evidence="4 6" id="KW-1133">Transmembrane helix</keyword>
<dbReference type="EMBL" id="BJNB01000034">
    <property type="protein sequence ID" value="GEB98421.1"/>
    <property type="molecule type" value="Genomic_DNA"/>
</dbReference>
<dbReference type="PANTHER" id="PTHR39087:SF2">
    <property type="entry name" value="UPF0104 MEMBRANE PROTEIN MJ1595"/>
    <property type="match status" value="1"/>
</dbReference>
<evidence type="ECO:0000256" key="4">
    <source>
        <dbReference type="ARBA" id="ARBA00022989"/>
    </source>
</evidence>
<keyword evidence="2" id="KW-1003">Cell membrane</keyword>
<evidence type="ECO:0000256" key="6">
    <source>
        <dbReference type="SAM" id="Phobius"/>
    </source>
</evidence>
<proteinExistence type="predicted"/>
<evidence type="ECO:0000256" key="1">
    <source>
        <dbReference type="ARBA" id="ARBA00004651"/>
    </source>
</evidence>
<feature type="transmembrane region" description="Helical" evidence="6">
    <location>
        <begin position="298"/>
        <end position="319"/>
    </location>
</feature>
<dbReference type="GeneID" id="82881343"/>
<organism evidence="7 9">
    <name type="scientific">Corynebacterium flavescens</name>
    <dbReference type="NCBI Taxonomy" id="28028"/>
    <lineage>
        <taxon>Bacteria</taxon>
        <taxon>Bacillati</taxon>
        <taxon>Actinomycetota</taxon>
        <taxon>Actinomycetes</taxon>
        <taxon>Mycobacteriales</taxon>
        <taxon>Corynebacteriaceae</taxon>
        <taxon>Corynebacterium</taxon>
    </lineage>
</organism>
<keyword evidence="9" id="KW-1185">Reference proteome</keyword>
<dbReference type="EMBL" id="CP009246">
    <property type="protein sequence ID" value="APT87753.1"/>
    <property type="molecule type" value="Genomic_DNA"/>
</dbReference>
<keyword evidence="3 6" id="KW-0812">Transmembrane</keyword>
<dbReference type="RefSeq" id="WP_075730676.1">
    <property type="nucleotide sequence ID" value="NZ_BJNB01000034.1"/>
</dbReference>
<reference evidence="8 10" key="2">
    <citation type="submission" date="2019-06" db="EMBL/GenBank/DDBJ databases">
        <title>Whole genome shotgun sequence of Corynebacterium flavescens NBRC 14136.</title>
        <authorList>
            <person name="Hosoyama A."/>
            <person name="Uohara A."/>
            <person name="Ohji S."/>
            <person name="Ichikawa N."/>
        </authorList>
    </citation>
    <scope>NUCLEOTIDE SEQUENCE [LARGE SCALE GENOMIC DNA]</scope>
    <source>
        <strain evidence="8 10">NBRC 14136</strain>
    </source>
</reference>
<evidence type="ECO:0000256" key="5">
    <source>
        <dbReference type="ARBA" id="ARBA00023136"/>
    </source>
</evidence>
<feature type="transmembrane region" description="Helical" evidence="6">
    <location>
        <begin position="271"/>
        <end position="292"/>
    </location>
</feature>
<feature type="transmembrane region" description="Helical" evidence="6">
    <location>
        <begin position="146"/>
        <end position="167"/>
    </location>
</feature>
<dbReference type="KEGG" id="cfc:CFLV_11725"/>
<dbReference type="Pfam" id="PF03706">
    <property type="entry name" value="LPG_synthase_TM"/>
    <property type="match status" value="1"/>
</dbReference>
<feature type="transmembrane region" description="Helical" evidence="6">
    <location>
        <begin position="40"/>
        <end position="64"/>
    </location>
</feature>
<evidence type="ECO:0000313" key="9">
    <source>
        <dbReference type="Proteomes" id="UP000185479"/>
    </source>
</evidence>
<feature type="transmembrane region" description="Helical" evidence="6">
    <location>
        <begin position="114"/>
        <end position="140"/>
    </location>
</feature>
<evidence type="ECO:0000313" key="8">
    <source>
        <dbReference type="EMBL" id="GEB98421.1"/>
    </source>
</evidence>
<reference evidence="7 9" key="1">
    <citation type="submission" date="2014-08" db="EMBL/GenBank/DDBJ databases">
        <title>Complete genome sequence of Corynebacterium flavescens OJ8(T)(=DSM 20296(T)), isolated from cheese.</title>
        <authorList>
            <person name="Ruckert C."/>
            <person name="Albersmeier A."/>
            <person name="Winkler A."/>
            <person name="Kalinowski J."/>
        </authorList>
    </citation>
    <scope>NUCLEOTIDE SEQUENCE [LARGE SCALE GENOMIC DNA]</scope>
    <source>
        <strain evidence="7 9">OJ8</strain>
    </source>
</reference>
<dbReference type="Proteomes" id="UP000315353">
    <property type="component" value="Unassembled WGS sequence"/>
</dbReference>
<evidence type="ECO:0000256" key="2">
    <source>
        <dbReference type="ARBA" id="ARBA00022475"/>
    </source>
</evidence>